<dbReference type="Proteomes" id="UP000275027">
    <property type="component" value="Unassembled WGS sequence"/>
</dbReference>
<comment type="caution">
    <text evidence="3">The sequence shown here is derived from an EMBL/GenBank/DDBJ whole genome shotgun (WGS) entry which is preliminary data.</text>
</comment>
<dbReference type="RefSeq" id="WP_101471638.1">
    <property type="nucleotide sequence ID" value="NZ_PJND01000007.1"/>
</dbReference>
<feature type="signal peptide" evidence="1">
    <location>
        <begin position="1"/>
        <end position="20"/>
    </location>
</feature>
<evidence type="ECO:0008006" key="6">
    <source>
        <dbReference type="Google" id="ProtNLM"/>
    </source>
</evidence>
<keyword evidence="4" id="KW-1185">Reference proteome</keyword>
<proteinExistence type="predicted"/>
<evidence type="ECO:0000313" key="5">
    <source>
        <dbReference type="Proteomes" id="UP000275027"/>
    </source>
</evidence>
<evidence type="ECO:0000313" key="4">
    <source>
        <dbReference type="Proteomes" id="UP000233767"/>
    </source>
</evidence>
<keyword evidence="1" id="KW-0732">Signal</keyword>
<sequence>MKKIITLLLVLATSTSSVFAQQPVEFKLSCSEPYAVYDFITKISDNYPDNELKSIFSNSKYNTEAFKKQIADFEQLPIDYTYAFTQYPSPLKTGLMSRDMLERNLAISQTIADFRNKSLGLIPNEYLSVFSETLENFLPIYRELVFEPNKTAFEVQKNNLQNYIKNNQFSNFFQTGLTFYNTNWDKNIPFELNLLPSLDKGNLGARAFINVAVCEAPLDLKDHVSFFSVAMHEIYHIVYDNQSLQMKENIQKWFNETKSPNSQYALLLMNEVLATALGNGYVIEQINKKADDGEWYANKYVSEMAKAIYPVLKKYIEDKKPMDEAFVKAYVNTYDTQFPQWNNELSHLFAYRYIVADTPSDWTYFRRNFRKYSNNRMGAPVSATEVEKTMAMPITKVVVISQNHEQKLNLLKDYFDILKNKKLNPKAEFIEIFNLPDNTKLFIINRHKSTVEDMMNKRFPNKLIK</sequence>
<evidence type="ECO:0000313" key="2">
    <source>
        <dbReference type="EMBL" id="PKW29866.1"/>
    </source>
</evidence>
<evidence type="ECO:0000313" key="3">
    <source>
        <dbReference type="EMBL" id="RLJ24206.1"/>
    </source>
</evidence>
<feature type="chain" id="PRO_5019714370" description="DUF4932 domain-containing protein" evidence="1">
    <location>
        <begin position="21"/>
        <end position="465"/>
    </location>
</feature>
<evidence type="ECO:0000256" key="1">
    <source>
        <dbReference type="SAM" id="SignalP"/>
    </source>
</evidence>
<name>A0A497U926_9FLAO</name>
<dbReference type="EMBL" id="RCCB01000012">
    <property type="protein sequence ID" value="RLJ24206.1"/>
    <property type="molecule type" value="Genomic_DNA"/>
</dbReference>
<dbReference type="EMBL" id="PJND01000007">
    <property type="protein sequence ID" value="PKW29866.1"/>
    <property type="molecule type" value="Genomic_DNA"/>
</dbReference>
<dbReference type="Proteomes" id="UP000233767">
    <property type="component" value="Unassembled WGS sequence"/>
</dbReference>
<gene>
    <name evidence="2" type="ORF">B0G92_1514</name>
    <name evidence="3" type="ORF">CLV50_2086</name>
</gene>
<protein>
    <recommendedName>
        <fullName evidence="6">DUF4932 domain-containing protein</fullName>
    </recommendedName>
</protein>
<reference evidence="2 4" key="1">
    <citation type="submission" date="2017-12" db="EMBL/GenBank/DDBJ databases">
        <title>Genomic Encyclopedia of Type Strains, Phase III (KMG-III): the genomes of soil and plant-associated and newly described type strains.</title>
        <authorList>
            <person name="Whitman W."/>
        </authorList>
    </citation>
    <scope>NUCLEOTIDE SEQUENCE [LARGE SCALE GENOMIC DNA]</scope>
    <source>
        <strain evidence="2 4">IP-10</strain>
    </source>
</reference>
<organism evidence="3 5">
    <name type="scientific">Flavobacterium lindanitolerans</name>
    <dbReference type="NCBI Taxonomy" id="428988"/>
    <lineage>
        <taxon>Bacteria</taxon>
        <taxon>Pseudomonadati</taxon>
        <taxon>Bacteroidota</taxon>
        <taxon>Flavobacteriia</taxon>
        <taxon>Flavobacteriales</taxon>
        <taxon>Flavobacteriaceae</taxon>
        <taxon>Flavobacterium</taxon>
    </lineage>
</organism>
<reference evidence="3 5" key="2">
    <citation type="submission" date="2018-10" db="EMBL/GenBank/DDBJ databases">
        <title>Genomic Encyclopedia of Archaeal and Bacterial Type Strains, Phase II (KMG-II): from individual species to whole genera.</title>
        <authorList>
            <person name="Goeker M."/>
        </authorList>
    </citation>
    <scope>NUCLEOTIDE SEQUENCE [LARGE SCALE GENOMIC DNA]</scope>
    <source>
        <strain evidence="3 5">DSM 21886</strain>
    </source>
</reference>
<accession>A0A497U926</accession>
<dbReference type="AlphaFoldDB" id="A0A497U926"/>